<feature type="transmembrane region" description="Helical" evidence="2">
    <location>
        <begin position="21"/>
        <end position="37"/>
    </location>
</feature>
<keyword evidence="4" id="KW-1185">Reference proteome</keyword>
<feature type="compositionally biased region" description="Basic and acidic residues" evidence="1">
    <location>
        <begin position="99"/>
        <end position="120"/>
    </location>
</feature>
<proteinExistence type="predicted"/>
<protein>
    <submittedName>
        <fullName evidence="3">Uncharacterized protein</fullName>
    </submittedName>
</protein>
<dbReference type="OrthoDB" id="3547107at2759"/>
<feature type="region of interest" description="Disordered" evidence="1">
    <location>
        <begin position="79"/>
        <end position="144"/>
    </location>
</feature>
<reference evidence="3 4" key="1">
    <citation type="submission" date="2016-04" db="EMBL/GenBank/DDBJ databases">
        <title>A degradative enzymes factory behind the ericoid mycorrhizal symbiosis.</title>
        <authorList>
            <consortium name="DOE Joint Genome Institute"/>
            <person name="Martino E."/>
            <person name="Morin E."/>
            <person name="Grelet G."/>
            <person name="Kuo A."/>
            <person name="Kohler A."/>
            <person name="Daghino S."/>
            <person name="Barry K."/>
            <person name="Choi C."/>
            <person name="Cichocki N."/>
            <person name="Clum A."/>
            <person name="Copeland A."/>
            <person name="Hainaut M."/>
            <person name="Haridas S."/>
            <person name="Labutti K."/>
            <person name="Lindquist E."/>
            <person name="Lipzen A."/>
            <person name="Khouja H.-R."/>
            <person name="Murat C."/>
            <person name="Ohm R."/>
            <person name="Olson A."/>
            <person name="Spatafora J."/>
            <person name="Veneault-Fourrey C."/>
            <person name="Henrissat B."/>
            <person name="Grigoriev I."/>
            <person name="Martin F."/>
            <person name="Perotto S."/>
        </authorList>
    </citation>
    <scope>NUCLEOTIDE SEQUENCE [LARGE SCALE GENOMIC DNA]</scope>
    <source>
        <strain evidence="3 4">F</strain>
    </source>
</reference>
<sequence length="752" mass="84197">MNHRPRPGRNDVRATSTYFKWISIAVFILFLGLQTIPSSTNFVQREEITTRKYEMIHHMRAGPTSSPFTKAMKVVLHNLPARRSESGRQDNTLGLARSSDGKQQKEEYDSSNELNRHNHETTGNSQINDKNLNDATPSKVEKPSREAIRDLIGHDKTGCLSSTMECFCKFTKRCKRDGIRANIAYNSVIGKNERAVLSKHTEGEVARRRSSPEVQVDHLAQLAHAKKETEKTMISTIPHRPWNPSPKLAHYRSNEREVMSGLFEKSSYQQESDFKVDRPLDPEIHDVSSDLCLHALDHYECRSSTLQGHAPSLGGSLLLSSSRSSSASRLSSGSRKALSFAGLFSIINSNSLQNHRQSLYKRNTRNGDTKSTACHRNESSTSCQGGEPCQLQYLRENMEGEVFASPDAGEQKTRRQLTVTGRYLIPDHLSKAGSTAAVPRDDRTEPHTFEHSAKYSLPPKRDIDRASLHKPHNLDNLSIGKSSTAQVVKAPAQEELETIVTTMPKSILERRLLHRIPWHHRPTDNLAQTDKALKHALRRESTLLEAITEAKCSDRLGRDKDECEQNHRTGFWIVCSVLAVAGTCGLLLGTLVLHLHFRRKRPSPLLTSGYWPAHKRVVSTPVTSVSEIHTSKAGRPLLMRRIEEDEIDETGSVRRYTTLDGTNDGWTRWIHKQKGGAKISQKGRFSSTTGPTTAAQASAPRIPTLKLPQTTLAATMRKINGLGSERESASQGYHTWKGKGKDMTKVKWCSTV</sequence>
<feature type="compositionally biased region" description="Polar residues" evidence="1">
    <location>
        <begin position="121"/>
        <end position="136"/>
    </location>
</feature>
<dbReference type="EMBL" id="KZ613937">
    <property type="protein sequence ID" value="PMD48588.1"/>
    <property type="molecule type" value="Genomic_DNA"/>
</dbReference>
<name>A0A2J6SCU1_HYAVF</name>
<accession>A0A2J6SCU1</accession>
<gene>
    <name evidence="3" type="ORF">L207DRAFT_575248</name>
</gene>
<evidence type="ECO:0000313" key="3">
    <source>
        <dbReference type="EMBL" id="PMD48588.1"/>
    </source>
</evidence>
<evidence type="ECO:0000256" key="1">
    <source>
        <dbReference type="SAM" id="MobiDB-lite"/>
    </source>
</evidence>
<evidence type="ECO:0000256" key="2">
    <source>
        <dbReference type="SAM" id="Phobius"/>
    </source>
</evidence>
<dbReference type="Proteomes" id="UP000235786">
    <property type="component" value="Unassembled WGS sequence"/>
</dbReference>
<keyword evidence="2" id="KW-1133">Transmembrane helix</keyword>
<keyword evidence="2" id="KW-0812">Transmembrane</keyword>
<dbReference type="AlphaFoldDB" id="A0A2J6SCU1"/>
<keyword evidence="2" id="KW-0472">Membrane</keyword>
<organism evidence="3 4">
    <name type="scientific">Hyaloscypha variabilis (strain UAMH 11265 / GT02V1 / F)</name>
    <name type="common">Meliniomyces variabilis</name>
    <dbReference type="NCBI Taxonomy" id="1149755"/>
    <lineage>
        <taxon>Eukaryota</taxon>
        <taxon>Fungi</taxon>
        <taxon>Dikarya</taxon>
        <taxon>Ascomycota</taxon>
        <taxon>Pezizomycotina</taxon>
        <taxon>Leotiomycetes</taxon>
        <taxon>Helotiales</taxon>
        <taxon>Hyaloscyphaceae</taxon>
        <taxon>Hyaloscypha</taxon>
        <taxon>Hyaloscypha variabilis</taxon>
    </lineage>
</organism>
<feature type="transmembrane region" description="Helical" evidence="2">
    <location>
        <begin position="570"/>
        <end position="593"/>
    </location>
</feature>
<feature type="region of interest" description="Disordered" evidence="1">
    <location>
        <begin position="460"/>
        <end position="479"/>
    </location>
</feature>
<evidence type="ECO:0000313" key="4">
    <source>
        <dbReference type="Proteomes" id="UP000235786"/>
    </source>
</evidence>